<evidence type="ECO:0000313" key="9">
    <source>
        <dbReference type="EMBL" id="EFM09268.1"/>
    </source>
</evidence>
<dbReference type="EC" id="1.7.3.3" evidence="5 7"/>
<feature type="binding site" evidence="6">
    <location>
        <position position="184"/>
    </location>
    <ligand>
        <name>urate</name>
        <dbReference type="ChEBI" id="CHEBI:17775"/>
    </ligand>
</feature>
<feature type="region of interest" description="Disordered" evidence="8">
    <location>
        <begin position="309"/>
        <end position="329"/>
    </location>
</feature>
<dbReference type="PIRSF" id="PIRSF000241">
    <property type="entry name" value="Urate_oxidase"/>
    <property type="match status" value="1"/>
</dbReference>
<feature type="binding site" evidence="6">
    <location>
        <position position="74"/>
    </location>
    <ligand>
        <name>urate</name>
        <dbReference type="ChEBI" id="CHEBI:17775"/>
    </ligand>
</feature>
<sequence>MTPHFTERALMYGKGDVFVYRMYATPLTGVKPIPESSYTGEDNIIFAWNVDVALGGEAFRSSFTEGDNGLVVATDSMKNFILRHAADFEGSTIESFLSVMATRFMDQYGHIDRVELGAERLHFDAVSVGSSEGVKRSDTVFRHARNEQATARIAVVRGQAGNEIVALEGGLRGVQLIKVKGSAFAGFIRDEYTTLPETSDRPLYIYLNVAWAYADAEDAVSDDPTRYVPAPQVGDIVQSVFHEVYSPSIQYLLHQIGLRVLERFPQLAAISFESNNRTWETIVEQAAASSGAVYTEPRPPYGFQRYTLTRSDADEHGQNHDARLGSASR</sequence>
<dbReference type="EMBL" id="AEDD01000011">
    <property type="protein sequence ID" value="EFM09268.1"/>
    <property type="molecule type" value="Genomic_DNA"/>
</dbReference>
<evidence type="ECO:0000256" key="6">
    <source>
        <dbReference type="PIRSR" id="PIRSR000241-2"/>
    </source>
</evidence>
<proteinExistence type="inferred from homology"/>
<gene>
    <name evidence="9" type="ORF">PaecuDRAFT_3805</name>
</gene>
<feature type="binding site" evidence="6">
    <location>
        <position position="250"/>
    </location>
    <ligand>
        <name>urate</name>
        <dbReference type="ChEBI" id="CHEBI:17775"/>
    </ligand>
</feature>
<feature type="binding site" evidence="6">
    <location>
        <position position="276"/>
    </location>
    <ligand>
        <name>O2</name>
        <dbReference type="ChEBI" id="CHEBI:15379"/>
    </ligand>
</feature>
<reference evidence="9 10" key="1">
    <citation type="submission" date="2010-07" db="EMBL/GenBank/DDBJ databases">
        <title>The draft genome of Paenibacillus curdlanolyticus YK9.</title>
        <authorList>
            <consortium name="US DOE Joint Genome Institute (JGI-PGF)"/>
            <person name="Lucas S."/>
            <person name="Copeland A."/>
            <person name="Lapidus A."/>
            <person name="Cheng J.-F."/>
            <person name="Bruce D."/>
            <person name="Goodwin L."/>
            <person name="Pitluck S."/>
            <person name="Land M.L."/>
            <person name="Hauser L."/>
            <person name="Chang Y.-J."/>
            <person name="Jeffries C."/>
            <person name="Anderson I.J."/>
            <person name="Johnson E."/>
            <person name="Loganathan U."/>
            <person name="Mulhopadhyay B."/>
            <person name="Kyrpides N."/>
            <person name="Woyke T.J."/>
        </authorList>
    </citation>
    <scope>NUCLEOTIDE SEQUENCE [LARGE SCALE GENOMIC DNA]</scope>
    <source>
        <strain evidence="9 10">YK9</strain>
    </source>
</reference>
<dbReference type="RefSeq" id="WP_006039791.1">
    <property type="nucleotide sequence ID" value="NZ_AEDD01000011.1"/>
</dbReference>
<evidence type="ECO:0000313" key="10">
    <source>
        <dbReference type="Proteomes" id="UP000005387"/>
    </source>
</evidence>
<dbReference type="UniPathway" id="UPA00394">
    <property type="reaction ID" value="UER00650"/>
</dbReference>
<dbReference type="eggNOG" id="COG3648">
    <property type="taxonomic scope" value="Bacteria"/>
</dbReference>
<feature type="binding site" evidence="6">
    <location>
        <position position="201"/>
    </location>
    <ligand>
        <name>urate</name>
        <dbReference type="ChEBI" id="CHEBI:17775"/>
    </ligand>
</feature>
<feature type="binding site" evidence="6">
    <location>
        <position position="184"/>
    </location>
    <ligand>
        <name>5-hydroxyisourate</name>
        <dbReference type="ChEBI" id="CHEBI:18072"/>
    </ligand>
</feature>
<dbReference type="Proteomes" id="UP000005387">
    <property type="component" value="Unassembled WGS sequence"/>
</dbReference>
<feature type="binding site" evidence="6">
    <location>
        <position position="250"/>
    </location>
    <ligand>
        <name>5-hydroxyisourate</name>
        <dbReference type="ChEBI" id="CHEBI:18072"/>
    </ligand>
</feature>
<dbReference type="Pfam" id="PF01014">
    <property type="entry name" value="Uricase"/>
    <property type="match status" value="2"/>
</dbReference>
<dbReference type="Gene3D" id="3.10.270.10">
    <property type="entry name" value="Urate Oxidase"/>
    <property type="match status" value="1"/>
</dbReference>
<evidence type="ECO:0000256" key="7">
    <source>
        <dbReference type="RuleBase" id="RU004455"/>
    </source>
</evidence>
<keyword evidence="10" id="KW-1185">Reference proteome</keyword>
<feature type="binding site" evidence="6">
    <location>
        <position position="75"/>
    </location>
    <ligand>
        <name>5-hydroxyisourate</name>
        <dbReference type="ChEBI" id="CHEBI:18072"/>
    </ligand>
</feature>
<dbReference type="PANTHER" id="PTHR42874">
    <property type="entry name" value="URICASE"/>
    <property type="match status" value="1"/>
</dbReference>
<dbReference type="PRINTS" id="PR00093">
    <property type="entry name" value="URICASE"/>
</dbReference>
<dbReference type="GO" id="GO:0006145">
    <property type="term" value="P:purine nucleobase catabolic process"/>
    <property type="evidence" value="ECO:0007669"/>
    <property type="project" value="TreeGrafter"/>
</dbReference>
<dbReference type="GO" id="GO:0019628">
    <property type="term" value="P:urate catabolic process"/>
    <property type="evidence" value="ECO:0007669"/>
    <property type="project" value="UniProtKB-UniPathway"/>
</dbReference>
<protein>
    <recommendedName>
        <fullName evidence="5 7">Uricase</fullName>
        <ecNumber evidence="5 7">1.7.3.3</ecNumber>
    </recommendedName>
    <alternativeName>
        <fullName evidence="5">Urate oxidase</fullName>
    </alternativeName>
</protein>
<evidence type="ECO:0000256" key="3">
    <source>
        <dbReference type="ARBA" id="ARBA00022631"/>
    </source>
</evidence>
<feature type="binding site" evidence="6">
    <location>
        <position position="201"/>
    </location>
    <ligand>
        <name>5-hydroxyisourate</name>
        <dbReference type="ChEBI" id="CHEBI:18072"/>
    </ligand>
</feature>
<dbReference type="AlphaFoldDB" id="E0IDR4"/>
<feature type="binding site" evidence="6">
    <location>
        <position position="74"/>
    </location>
    <ligand>
        <name>5-hydroxyisourate</name>
        <dbReference type="ChEBI" id="CHEBI:18072"/>
    </ligand>
</feature>
<feature type="compositionally biased region" description="Basic and acidic residues" evidence="8">
    <location>
        <begin position="311"/>
        <end position="323"/>
    </location>
</feature>
<comment type="function">
    <text evidence="5 7">Catalyzes the oxidation of uric acid to 5-hydroxyisourate, which is further processed to form (S)-allantoin.</text>
</comment>
<evidence type="ECO:0000256" key="8">
    <source>
        <dbReference type="SAM" id="MobiDB-lite"/>
    </source>
</evidence>
<dbReference type="NCBIfam" id="TIGR03383">
    <property type="entry name" value="urate_oxi"/>
    <property type="match status" value="1"/>
</dbReference>
<dbReference type="GO" id="GO:0004846">
    <property type="term" value="F:urate oxidase activity"/>
    <property type="evidence" value="ECO:0007669"/>
    <property type="project" value="UniProtKB-EC"/>
</dbReference>
<evidence type="ECO:0000256" key="1">
    <source>
        <dbReference type="ARBA" id="ARBA00004831"/>
    </source>
</evidence>
<feature type="binding site" evidence="6">
    <location>
        <position position="276"/>
    </location>
    <ligand>
        <name>urate</name>
        <dbReference type="ChEBI" id="CHEBI:17775"/>
    </ligand>
</feature>
<organism evidence="9 10">
    <name type="scientific">Paenibacillus curdlanolyticus YK9</name>
    <dbReference type="NCBI Taxonomy" id="717606"/>
    <lineage>
        <taxon>Bacteria</taxon>
        <taxon>Bacillati</taxon>
        <taxon>Bacillota</taxon>
        <taxon>Bacilli</taxon>
        <taxon>Bacillales</taxon>
        <taxon>Paenibacillaceae</taxon>
        <taxon>Paenibacillus</taxon>
    </lineage>
</organism>
<dbReference type="OrthoDB" id="9809009at2"/>
<feature type="binding site" evidence="6">
    <location>
        <position position="276"/>
    </location>
    <ligand>
        <name>5-hydroxyisourate</name>
        <dbReference type="ChEBI" id="CHEBI:18072"/>
    </ligand>
</feature>
<accession>E0IDR4</accession>
<name>E0IDR4_9BACL</name>
<evidence type="ECO:0000256" key="4">
    <source>
        <dbReference type="ARBA" id="ARBA00023002"/>
    </source>
</evidence>
<feature type="binding site" evidence="6">
    <location>
        <position position="74"/>
    </location>
    <ligand>
        <name>O2</name>
        <dbReference type="ChEBI" id="CHEBI:15379"/>
    </ligand>
</feature>
<dbReference type="STRING" id="717606.PaecuDRAFT_3805"/>
<comment type="catalytic activity">
    <reaction evidence="5 7">
        <text>urate + O2 + H2O = 5-hydroxyisourate + H2O2</text>
        <dbReference type="Rhea" id="RHEA:21368"/>
        <dbReference type="ChEBI" id="CHEBI:15377"/>
        <dbReference type="ChEBI" id="CHEBI:15379"/>
        <dbReference type="ChEBI" id="CHEBI:16240"/>
        <dbReference type="ChEBI" id="CHEBI:17775"/>
        <dbReference type="ChEBI" id="CHEBI:18072"/>
        <dbReference type="EC" id="1.7.3.3"/>
    </reaction>
</comment>
<keyword evidence="3 5" id="KW-0659">Purine metabolism</keyword>
<comment type="pathway">
    <text evidence="1 5">Purine metabolism; urate degradation; (S)-allantoin from urate: step 1/3.</text>
</comment>
<keyword evidence="4 5" id="KW-0560">Oxidoreductase</keyword>
<comment type="similarity">
    <text evidence="2 5 7">Belongs to the uricase family.</text>
</comment>
<evidence type="ECO:0000256" key="5">
    <source>
        <dbReference type="PIRNR" id="PIRNR000241"/>
    </source>
</evidence>
<dbReference type="PANTHER" id="PTHR42874:SF1">
    <property type="entry name" value="URICASE"/>
    <property type="match status" value="1"/>
</dbReference>
<dbReference type="SUPFAM" id="SSF55620">
    <property type="entry name" value="Tetrahydrobiopterin biosynthesis enzymes-like"/>
    <property type="match status" value="2"/>
</dbReference>
<feature type="binding site" evidence="6">
    <location>
        <position position="75"/>
    </location>
    <ligand>
        <name>urate</name>
        <dbReference type="ChEBI" id="CHEBI:17775"/>
    </ligand>
</feature>
<evidence type="ECO:0000256" key="2">
    <source>
        <dbReference type="ARBA" id="ARBA00009760"/>
    </source>
</evidence>
<dbReference type="InterPro" id="IPR002042">
    <property type="entry name" value="Uricase"/>
</dbReference>